<dbReference type="InterPro" id="IPR013762">
    <property type="entry name" value="Integrase-like_cat_sf"/>
</dbReference>
<dbReference type="Proteomes" id="UP000522590">
    <property type="component" value="Unassembled WGS sequence"/>
</dbReference>
<feature type="region of interest" description="Disordered" evidence="2">
    <location>
        <begin position="106"/>
        <end position="135"/>
    </location>
</feature>
<dbReference type="InterPro" id="IPR002104">
    <property type="entry name" value="Integrase_catalytic"/>
</dbReference>
<dbReference type="GO" id="GO:0003677">
    <property type="term" value="F:DNA binding"/>
    <property type="evidence" value="ECO:0007669"/>
    <property type="project" value="InterPro"/>
</dbReference>
<dbReference type="EMBL" id="JABXXS010000018">
    <property type="protein sequence ID" value="NVN37156.1"/>
    <property type="molecule type" value="Genomic_DNA"/>
</dbReference>
<proteinExistence type="predicted"/>
<dbReference type="Pfam" id="PF00589">
    <property type="entry name" value="Phage_integrase"/>
    <property type="match status" value="1"/>
</dbReference>
<organism evidence="4 5">
    <name type="scientific">Komagataeibacter swingsii</name>
    <dbReference type="NCBI Taxonomy" id="215220"/>
    <lineage>
        <taxon>Bacteria</taxon>
        <taxon>Pseudomonadati</taxon>
        <taxon>Pseudomonadota</taxon>
        <taxon>Alphaproteobacteria</taxon>
        <taxon>Acetobacterales</taxon>
        <taxon>Acetobacteraceae</taxon>
        <taxon>Komagataeibacter</taxon>
    </lineage>
</organism>
<dbReference type="SUPFAM" id="SSF56349">
    <property type="entry name" value="DNA breaking-rejoining enzymes"/>
    <property type="match status" value="1"/>
</dbReference>
<evidence type="ECO:0000313" key="4">
    <source>
        <dbReference type="EMBL" id="NVN37156.1"/>
    </source>
</evidence>
<dbReference type="AlphaFoldDB" id="A0A850P452"/>
<evidence type="ECO:0000313" key="5">
    <source>
        <dbReference type="Proteomes" id="UP000522590"/>
    </source>
</evidence>
<dbReference type="Gene3D" id="1.10.443.10">
    <property type="entry name" value="Intergrase catalytic core"/>
    <property type="match status" value="1"/>
</dbReference>
<feature type="domain" description="Tyr recombinase" evidence="3">
    <location>
        <begin position="1"/>
        <end position="114"/>
    </location>
</feature>
<keyword evidence="1" id="KW-0233">DNA recombination</keyword>
<comment type="caution">
    <text evidence="4">The sequence shown here is derived from an EMBL/GenBank/DDBJ whole genome shotgun (WGS) entry which is preliminary data.</text>
</comment>
<dbReference type="GO" id="GO:0006310">
    <property type="term" value="P:DNA recombination"/>
    <property type="evidence" value="ECO:0007669"/>
    <property type="project" value="UniProtKB-KW"/>
</dbReference>
<evidence type="ECO:0000256" key="2">
    <source>
        <dbReference type="SAM" id="MobiDB-lite"/>
    </source>
</evidence>
<gene>
    <name evidence="4" type="ORF">HUK81_09425</name>
</gene>
<feature type="compositionally biased region" description="Basic and acidic residues" evidence="2">
    <location>
        <begin position="120"/>
        <end position="135"/>
    </location>
</feature>
<sequence>MQLKTNARVWIPLHEQGKQLLDKMPRHNAEMILTRADGKPWKIDHFRHEMGEQIRAAGLEGIVTHGLRTTAAKWMTAAGCSEREIMAITGHTSSAMVSRYVREASQKRRAQSAATKVPRYRLEQESAKTTCDRPG</sequence>
<dbReference type="InterPro" id="IPR011010">
    <property type="entry name" value="DNA_brk_join_enz"/>
</dbReference>
<dbReference type="GO" id="GO:0015074">
    <property type="term" value="P:DNA integration"/>
    <property type="evidence" value="ECO:0007669"/>
    <property type="project" value="InterPro"/>
</dbReference>
<reference evidence="4 5" key="1">
    <citation type="submission" date="2020-06" db="EMBL/GenBank/DDBJ databases">
        <title>Description of novel acetic acid bacteria.</title>
        <authorList>
            <person name="Sombolestani A."/>
        </authorList>
    </citation>
    <scope>NUCLEOTIDE SEQUENCE [LARGE SCALE GENOMIC DNA]</scope>
    <source>
        <strain evidence="4 5">LMG 25</strain>
    </source>
</reference>
<evidence type="ECO:0000256" key="1">
    <source>
        <dbReference type="ARBA" id="ARBA00023172"/>
    </source>
</evidence>
<accession>A0A850P452</accession>
<evidence type="ECO:0000259" key="3">
    <source>
        <dbReference type="PROSITE" id="PS51898"/>
    </source>
</evidence>
<dbReference type="PROSITE" id="PS51898">
    <property type="entry name" value="TYR_RECOMBINASE"/>
    <property type="match status" value="1"/>
</dbReference>
<protein>
    <submittedName>
        <fullName evidence="4">Tyrosine-type recombinase/integrase</fullName>
    </submittedName>
</protein>
<name>A0A850P452_9PROT</name>